<dbReference type="PANTHER" id="PTHR43433:SF5">
    <property type="entry name" value="AB HYDROLASE-1 DOMAIN-CONTAINING PROTEIN"/>
    <property type="match status" value="1"/>
</dbReference>
<evidence type="ECO:0000259" key="1">
    <source>
        <dbReference type="Pfam" id="PF00561"/>
    </source>
</evidence>
<dbReference type="Proteomes" id="UP000292639">
    <property type="component" value="Unassembled WGS sequence"/>
</dbReference>
<organism evidence="2 3">
    <name type="scientific">Stutzerimonas kirkiae</name>
    <dbReference type="NCBI Taxonomy" id="2211392"/>
    <lineage>
        <taxon>Bacteria</taxon>
        <taxon>Pseudomonadati</taxon>
        <taxon>Pseudomonadota</taxon>
        <taxon>Gammaproteobacteria</taxon>
        <taxon>Pseudomonadales</taxon>
        <taxon>Pseudomonadaceae</taxon>
        <taxon>Stutzerimonas</taxon>
    </lineage>
</organism>
<dbReference type="Pfam" id="PF00561">
    <property type="entry name" value="Abhydrolase_1"/>
    <property type="match status" value="1"/>
</dbReference>
<keyword evidence="3" id="KW-1185">Reference proteome</keyword>
<keyword evidence="2" id="KW-0378">Hydrolase</keyword>
<dbReference type="SUPFAM" id="SSF53474">
    <property type="entry name" value="alpha/beta-Hydrolases"/>
    <property type="match status" value="1"/>
</dbReference>
<proteinExistence type="predicted"/>
<name>A0A4Q9QZU6_9GAMM</name>
<feature type="domain" description="AB hydrolase-1" evidence="1">
    <location>
        <begin position="24"/>
        <end position="276"/>
    </location>
</feature>
<comment type="caution">
    <text evidence="2">The sequence shown here is derived from an EMBL/GenBank/DDBJ whole genome shotgun (WGS) entry which is preliminary data.</text>
</comment>
<dbReference type="InterPro" id="IPR000073">
    <property type="entry name" value="AB_hydrolase_1"/>
</dbReference>
<dbReference type="InterPro" id="IPR050471">
    <property type="entry name" value="AB_hydrolase"/>
</dbReference>
<accession>A0A4Q9QZU6</accession>
<gene>
    <name evidence="2" type="ORF">DNJ96_16960</name>
</gene>
<dbReference type="OrthoDB" id="9798888at2"/>
<dbReference type="PANTHER" id="PTHR43433">
    <property type="entry name" value="HYDROLASE, ALPHA/BETA FOLD FAMILY PROTEIN"/>
    <property type="match status" value="1"/>
</dbReference>
<dbReference type="RefSeq" id="WP_131186176.1">
    <property type="nucleotide sequence ID" value="NZ_QJUO01000051.1"/>
</dbReference>
<dbReference type="GO" id="GO:0046503">
    <property type="term" value="P:glycerolipid catabolic process"/>
    <property type="evidence" value="ECO:0007669"/>
    <property type="project" value="TreeGrafter"/>
</dbReference>
<dbReference type="AlphaFoldDB" id="A0A4Q9QZU6"/>
<sequence>MPLLQRDDLDIAIDYETAGSSADPAIVLLRGMGSQRLRWPPEFIAGLAAAGLFVIAPDYRDIGGSTSLAQLQVPPFGEFLASLGRGEPFSAPYRLEDLAGDILALLDHLGVDKAIVFGFSMGGYVGQILAADHPQRLAGLVSFGSSHLLPAPDKVAPEVMAVMMRGARSDSEADLLEYDLAVCRVQAGDAFPIDEPRYRWVLREERRRGVPLGSDTRQFMAILASGERTAHCARIGVPTLVLHGSADRLVPLADALRMAELVPGAETLVVEGCGHDLTPSLLPRVLPAVIDFCRRAL</sequence>
<protein>
    <submittedName>
        <fullName evidence="2">Alpha/beta hydrolase</fullName>
    </submittedName>
</protein>
<reference evidence="2 3" key="1">
    <citation type="submission" date="2018-06" db="EMBL/GenBank/DDBJ databases">
        <title>Three novel Pseudomonas species isolated from symptomatic oak.</title>
        <authorList>
            <person name="Bueno-Gonzalez V."/>
            <person name="Brady C."/>
        </authorList>
    </citation>
    <scope>NUCLEOTIDE SEQUENCE [LARGE SCALE GENOMIC DNA]</scope>
    <source>
        <strain evidence="2 3">P17C</strain>
    </source>
</reference>
<dbReference type="InterPro" id="IPR029058">
    <property type="entry name" value="AB_hydrolase_fold"/>
</dbReference>
<evidence type="ECO:0000313" key="3">
    <source>
        <dbReference type="Proteomes" id="UP000292639"/>
    </source>
</evidence>
<evidence type="ECO:0000313" key="2">
    <source>
        <dbReference type="EMBL" id="TBU90048.1"/>
    </source>
</evidence>
<dbReference type="GO" id="GO:0004806">
    <property type="term" value="F:triacylglycerol lipase activity"/>
    <property type="evidence" value="ECO:0007669"/>
    <property type="project" value="TreeGrafter"/>
</dbReference>
<dbReference type="Gene3D" id="3.40.50.1820">
    <property type="entry name" value="alpha/beta hydrolase"/>
    <property type="match status" value="1"/>
</dbReference>
<dbReference type="EMBL" id="QJUP01000031">
    <property type="protein sequence ID" value="TBU90048.1"/>
    <property type="molecule type" value="Genomic_DNA"/>
</dbReference>